<dbReference type="Proteomes" id="UP001519287">
    <property type="component" value="Unassembled WGS sequence"/>
</dbReference>
<organism evidence="1 2">
    <name type="scientific">Paenibacillus eucommiae</name>
    <dbReference type="NCBI Taxonomy" id="1355755"/>
    <lineage>
        <taxon>Bacteria</taxon>
        <taxon>Bacillati</taxon>
        <taxon>Bacillota</taxon>
        <taxon>Bacilli</taxon>
        <taxon>Bacillales</taxon>
        <taxon>Paenibacillaceae</taxon>
        <taxon>Paenibacillus</taxon>
    </lineage>
</organism>
<sequence>MIYGTKLLESDIELFTAALTQSNVYVWSLDQHGVYFQVECGIVERYTPDHVKVRSSTDSKKSLLYPRETCEFSIQF</sequence>
<comment type="caution">
    <text evidence="1">The sequence shown here is derived from an EMBL/GenBank/DDBJ whole genome shotgun (WGS) entry which is preliminary data.</text>
</comment>
<evidence type="ECO:0000313" key="1">
    <source>
        <dbReference type="EMBL" id="MBP1995292.1"/>
    </source>
</evidence>
<name>A0ABS4J636_9BACL</name>
<reference evidence="1 2" key="1">
    <citation type="submission" date="2021-03" db="EMBL/GenBank/DDBJ databases">
        <title>Genomic Encyclopedia of Type Strains, Phase IV (KMG-IV): sequencing the most valuable type-strain genomes for metagenomic binning, comparative biology and taxonomic classification.</title>
        <authorList>
            <person name="Goeker M."/>
        </authorList>
    </citation>
    <scope>NUCLEOTIDE SEQUENCE [LARGE SCALE GENOMIC DNA]</scope>
    <source>
        <strain evidence="1 2">DSM 26048</strain>
    </source>
</reference>
<gene>
    <name evidence="1" type="ORF">J2Z66_006934</name>
</gene>
<evidence type="ECO:0000313" key="2">
    <source>
        <dbReference type="Proteomes" id="UP001519287"/>
    </source>
</evidence>
<proteinExistence type="predicted"/>
<keyword evidence="2" id="KW-1185">Reference proteome</keyword>
<accession>A0ABS4J636</accession>
<dbReference type="EMBL" id="JAGGLB010000032">
    <property type="protein sequence ID" value="MBP1995292.1"/>
    <property type="molecule type" value="Genomic_DNA"/>
</dbReference>
<protein>
    <submittedName>
        <fullName evidence="1">Uncharacterized protein</fullName>
    </submittedName>
</protein>